<dbReference type="PANTHER" id="PTHR10288">
    <property type="entry name" value="KH DOMAIN CONTAINING RNA BINDING PROTEIN"/>
    <property type="match status" value="1"/>
</dbReference>
<sequence length="296" mass="31606">MEMDQPVELIHQQEDDEQRSNSEVMDVEEVQQQHDEQQHQSATTTPAAEEPPSPAAVPTDDAGAESGSESRHDTRQESLAQDPDSAIKFLVPNFQAGSLIGKKGATIKDIQLKASCMVGIATSGMYYPGTMERAVLVAGETEGVKQACGLILHTLHVPDNNESGCAKLVSQEKAEAIEVTQRLLIPLTAGGLVIGRRGANIAALLAASGAKVTLGQKADVKVHERLVTVQGKLTSATKAVEMLVDKLVEEPVLSRFANLSVNYRSHAGPPRPLHTAESSVGRRHGAGHGSCCCRRR</sequence>
<dbReference type="Gene3D" id="3.30.1370.10">
    <property type="entry name" value="K Homology domain, type 1"/>
    <property type="match status" value="2"/>
</dbReference>
<dbReference type="AlphaFoldDB" id="D8LGY3"/>
<feature type="region of interest" description="Disordered" evidence="3">
    <location>
        <begin position="1"/>
        <end position="80"/>
    </location>
</feature>
<evidence type="ECO:0000259" key="4">
    <source>
        <dbReference type="SMART" id="SM00322"/>
    </source>
</evidence>
<organism evidence="5 6">
    <name type="scientific">Ectocarpus siliculosus</name>
    <name type="common">Brown alga</name>
    <name type="synonym">Conferva siliculosa</name>
    <dbReference type="NCBI Taxonomy" id="2880"/>
    <lineage>
        <taxon>Eukaryota</taxon>
        <taxon>Sar</taxon>
        <taxon>Stramenopiles</taxon>
        <taxon>Ochrophyta</taxon>
        <taxon>PX clade</taxon>
        <taxon>Phaeophyceae</taxon>
        <taxon>Ectocarpales</taxon>
        <taxon>Ectocarpaceae</taxon>
        <taxon>Ectocarpus</taxon>
    </lineage>
</organism>
<reference evidence="5 6" key="1">
    <citation type="journal article" date="2010" name="Nature">
        <title>The Ectocarpus genome and the independent evolution of multicellularity in brown algae.</title>
        <authorList>
            <person name="Cock J.M."/>
            <person name="Sterck L."/>
            <person name="Rouze P."/>
            <person name="Scornet D."/>
            <person name="Allen A.E."/>
            <person name="Amoutzias G."/>
            <person name="Anthouard V."/>
            <person name="Artiguenave F."/>
            <person name="Aury J.M."/>
            <person name="Badger J.H."/>
            <person name="Beszteri B."/>
            <person name="Billiau K."/>
            <person name="Bonnet E."/>
            <person name="Bothwell J.H."/>
            <person name="Bowler C."/>
            <person name="Boyen C."/>
            <person name="Brownlee C."/>
            <person name="Carrano C.J."/>
            <person name="Charrier B."/>
            <person name="Cho G.Y."/>
            <person name="Coelho S.M."/>
            <person name="Collen J."/>
            <person name="Corre E."/>
            <person name="Da Silva C."/>
            <person name="Delage L."/>
            <person name="Delaroque N."/>
            <person name="Dittami S.M."/>
            <person name="Doulbeau S."/>
            <person name="Elias M."/>
            <person name="Farnham G."/>
            <person name="Gachon C.M."/>
            <person name="Gschloessl B."/>
            <person name="Heesch S."/>
            <person name="Jabbari K."/>
            <person name="Jubin C."/>
            <person name="Kawai H."/>
            <person name="Kimura K."/>
            <person name="Kloareg B."/>
            <person name="Kupper F.C."/>
            <person name="Lang D."/>
            <person name="Le Bail A."/>
            <person name="Leblanc C."/>
            <person name="Lerouge P."/>
            <person name="Lohr M."/>
            <person name="Lopez P.J."/>
            <person name="Martens C."/>
            <person name="Maumus F."/>
            <person name="Michel G."/>
            <person name="Miranda-Saavedra D."/>
            <person name="Morales J."/>
            <person name="Moreau H."/>
            <person name="Motomura T."/>
            <person name="Nagasato C."/>
            <person name="Napoli C.A."/>
            <person name="Nelson D.R."/>
            <person name="Nyvall-Collen P."/>
            <person name="Peters A.F."/>
            <person name="Pommier C."/>
            <person name="Potin P."/>
            <person name="Poulain J."/>
            <person name="Quesneville H."/>
            <person name="Read B."/>
            <person name="Rensing S.A."/>
            <person name="Ritter A."/>
            <person name="Rousvoal S."/>
            <person name="Samanta M."/>
            <person name="Samson G."/>
            <person name="Schroeder D.C."/>
            <person name="Segurens B."/>
            <person name="Strittmatter M."/>
            <person name="Tonon T."/>
            <person name="Tregear J.W."/>
            <person name="Valentin K."/>
            <person name="von Dassow P."/>
            <person name="Yamagishi T."/>
            <person name="Van de Peer Y."/>
            <person name="Wincker P."/>
        </authorList>
    </citation>
    <scope>NUCLEOTIDE SEQUENCE [LARGE SCALE GENOMIC DNA]</scope>
    <source>
        <strain evidence="6">Ec32 / CCAP1310/4</strain>
    </source>
</reference>
<keyword evidence="1" id="KW-0677">Repeat</keyword>
<evidence type="ECO:0000313" key="6">
    <source>
        <dbReference type="Proteomes" id="UP000002630"/>
    </source>
</evidence>
<dbReference type="Proteomes" id="UP000002630">
    <property type="component" value="Linkage Group LG17"/>
</dbReference>
<evidence type="ECO:0000256" key="2">
    <source>
        <dbReference type="PROSITE-ProRule" id="PRU00117"/>
    </source>
</evidence>
<feature type="compositionally biased region" description="Low complexity" evidence="3">
    <location>
        <begin position="39"/>
        <end position="48"/>
    </location>
</feature>
<proteinExistence type="predicted"/>
<dbReference type="Pfam" id="PF00013">
    <property type="entry name" value="KH_1"/>
    <property type="match status" value="2"/>
</dbReference>
<feature type="region of interest" description="Disordered" evidence="3">
    <location>
        <begin position="267"/>
        <end position="296"/>
    </location>
</feature>
<dbReference type="EMBL" id="FN648307">
    <property type="protein sequence ID" value="CBN75836.1"/>
    <property type="molecule type" value="Genomic_DNA"/>
</dbReference>
<keyword evidence="6" id="KW-1185">Reference proteome</keyword>
<accession>D8LGY3</accession>
<dbReference type="OrthoDB" id="199793at2759"/>
<dbReference type="InterPro" id="IPR036612">
    <property type="entry name" value="KH_dom_type_1_sf"/>
</dbReference>
<protein>
    <recommendedName>
        <fullName evidence="4">K Homology domain-containing protein</fullName>
    </recommendedName>
</protein>
<dbReference type="PROSITE" id="PS50084">
    <property type="entry name" value="KH_TYPE_1"/>
    <property type="match status" value="2"/>
</dbReference>
<dbReference type="SMART" id="SM00322">
    <property type="entry name" value="KH"/>
    <property type="match status" value="2"/>
</dbReference>
<dbReference type="GO" id="GO:0003723">
    <property type="term" value="F:RNA binding"/>
    <property type="evidence" value="ECO:0007669"/>
    <property type="project" value="UniProtKB-UniRule"/>
</dbReference>
<gene>
    <name evidence="5" type="ORF">Esi_0182_0027</name>
</gene>
<feature type="domain" description="K Homology" evidence="4">
    <location>
        <begin position="177"/>
        <end position="248"/>
    </location>
</feature>
<dbReference type="eggNOG" id="KOG2191">
    <property type="taxonomic scope" value="Eukaryota"/>
</dbReference>
<name>D8LGY3_ECTSI</name>
<feature type="domain" description="K Homology" evidence="4">
    <location>
        <begin position="83"/>
        <end position="156"/>
    </location>
</feature>
<dbReference type="InterPro" id="IPR004087">
    <property type="entry name" value="KH_dom"/>
</dbReference>
<dbReference type="InParanoid" id="D8LGY3"/>
<evidence type="ECO:0000256" key="3">
    <source>
        <dbReference type="SAM" id="MobiDB-lite"/>
    </source>
</evidence>
<keyword evidence="2" id="KW-0694">RNA-binding</keyword>
<dbReference type="SUPFAM" id="SSF54791">
    <property type="entry name" value="Eukaryotic type KH-domain (KH-domain type I)"/>
    <property type="match status" value="2"/>
</dbReference>
<dbReference type="EMBL" id="FN649742">
    <property type="protein sequence ID" value="CBN75836.1"/>
    <property type="molecule type" value="Genomic_DNA"/>
</dbReference>
<evidence type="ECO:0000256" key="1">
    <source>
        <dbReference type="ARBA" id="ARBA00022737"/>
    </source>
</evidence>
<evidence type="ECO:0000313" key="5">
    <source>
        <dbReference type="EMBL" id="CBN75836.1"/>
    </source>
</evidence>
<dbReference type="InterPro" id="IPR004088">
    <property type="entry name" value="KH_dom_type_1"/>
</dbReference>